<dbReference type="EMBL" id="SCFR01000037">
    <property type="protein sequence ID" value="TFF64447.1"/>
    <property type="molecule type" value="Genomic_DNA"/>
</dbReference>
<evidence type="ECO:0000256" key="5">
    <source>
        <dbReference type="ARBA" id="ARBA00023458"/>
    </source>
</evidence>
<dbReference type="Proteomes" id="UP000297454">
    <property type="component" value="Unassembled WGS sequence"/>
</dbReference>
<evidence type="ECO:0000256" key="6">
    <source>
        <dbReference type="HAMAP-Rule" id="MF_02207"/>
    </source>
</evidence>
<dbReference type="OrthoDB" id="9768127at2"/>
<dbReference type="GO" id="GO:0005737">
    <property type="term" value="C:cytoplasm"/>
    <property type="evidence" value="ECO:0007669"/>
    <property type="project" value="UniProtKB-SubCell"/>
</dbReference>
<evidence type="ECO:0000313" key="7">
    <source>
        <dbReference type="EMBL" id="TFF64447.1"/>
    </source>
</evidence>
<dbReference type="InterPro" id="IPR056546">
    <property type="entry name" value="MreB_MamK-like"/>
</dbReference>
<comment type="caution">
    <text evidence="6">Lacks conserved residue(s) required for the propagation of feature annotation.</text>
</comment>
<gene>
    <name evidence="6" type="primary">mreB</name>
    <name evidence="7" type="ORF">EQF91_07735</name>
</gene>
<dbReference type="InterPro" id="IPR043129">
    <property type="entry name" value="ATPase_NBD"/>
</dbReference>
<feature type="binding site" evidence="6">
    <location>
        <begin position="17"/>
        <end position="19"/>
    </location>
    <ligand>
        <name>ATP</name>
        <dbReference type="ChEBI" id="CHEBI:30616"/>
    </ligand>
</feature>
<comment type="subunit">
    <text evidence="6">Forms polymers.</text>
</comment>
<dbReference type="PANTHER" id="PTHR42749">
    <property type="entry name" value="CELL SHAPE-DETERMINING PROTEIN MREB"/>
    <property type="match status" value="1"/>
</dbReference>
<proteinExistence type="inferred from homology"/>
<evidence type="ECO:0000256" key="3">
    <source>
        <dbReference type="ARBA" id="ARBA00022840"/>
    </source>
</evidence>
<name>A0A4R9BZP6_9FIRM</name>
<keyword evidence="8" id="KW-1185">Reference proteome</keyword>
<comment type="similarity">
    <text evidence="5 6">Belongs to the FtsA/MreB family.</text>
</comment>
<evidence type="ECO:0000256" key="1">
    <source>
        <dbReference type="ARBA" id="ARBA00022490"/>
    </source>
</evidence>
<comment type="subcellular location">
    <subcellularLocation>
        <location evidence="6">Cytoplasm</location>
    </subcellularLocation>
    <text evidence="6">Membrane-associated.</text>
</comment>
<keyword evidence="1 6" id="KW-0963">Cytoplasm</keyword>
<dbReference type="CDD" id="cd10225">
    <property type="entry name" value="ASKHA_NBD_MreB-like"/>
    <property type="match status" value="1"/>
</dbReference>
<comment type="function">
    <text evidence="6">Forms membrane-associated dynamic filaments that are essential for cell shape determination. Acts by regulating cell wall synthesis and cell elongation, and thus cell shape. A feedback loop between cell geometry and MreB localization may maintain elongated cell shape by targeting cell wall growth to regions of negative cell wall curvature.</text>
</comment>
<keyword evidence="2 6" id="KW-0547">Nucleotide-binding</keyword>
<reference evidence="7 8" key="1">
    <citation type="submission" date="2019-01" db="EMBL/GenBank/DDBJ databases">
        <title>Draft Genome Sequences of Helcococcus ovis Strains Isolated from the Uterus and Vagina of Dairy Cows with Metritis.</title>
        <authorList>
            <person name="Cunha F."/>
            <person name="Jeon S.J."/>
            <person name="Kutzer P."/>
            <person name="Galvao K.N."/>
        </authorList>
    </citation>
    <scope>NUCLEOTIDE SEQUENCE [LARGE SCALE GENOMIC DNA]</scope>
    <source>
        <strain evidence="7 8">KG-37</strain>
    </source>
</reference>
<evidence type="ECO:0000313" key="8">
    <source>
        <dbReference type="Proteomes" id="UP000297454"/>
    </source>
</evidence>
<evidence type="ECO:0000256" key="4">
    <source>
        <dbReference type="ARBA" id="ARBA00022960"/>
    </source>
</evidence>
<dbReference type="GO" id="GO:0008360">
    <property type="term" value="P:regulation of cell shape"/>
    <property type="evidence" value="ECO:0007669"/>
    <property type="project" value="UniProtKB-UniRule"/>
</dbReference>
<keyword evidence="4 6" id="KW-0133">Cell shape</keyword>
<organism evidence="7 8">
    <name type="scientific">Helcococcus ovis</name>
    <dbReference type="NCBI Taxonomy" id="72026"/>
    <lineage>
        <taxon>Bacteria</taxon>
        <taxon>Bacillati</taxon>
        <taxon>Bacillota</taxon>
        <taxon>Tissierellia</taxon>
        <taxon>Tissierellales</taxon>
        <taxon>Peptoniphilaceae</taxon>
        <taxon>Helcococcus</taxon>
    </lineage>
</organism>
<feature type="binding site" evidence="6">
    <location>
        <begin position="161"/>
        <end position="163"/>
    </location>
    <ligand>
        <name>ATP</name>
        <dbReference type="ChEBI" id="CHEBI:30616"/>
    </ligand>
</feature>
<dbReference type="PANTHER" id="PTHR42749:SF1">
    <property type="entry name" value="CELL SHAPE-DETERMINING PROTEIN MREB"/>
    <property type="match status" value="1"/>
</dbReference>
<dbReference type="Pfam" id="PF06723">
    <property type="entry name" value="MreB_Mbl"/>
    <property type="match status" value="1"/>
</dbReference>
<dbReference type="RefSeq" id="WP_134711687.1">
    <property type="nucleotide sequence ID" value="NZ_CP119081.1"/>
</dbReference>
<dbReference type="GO" id="GO:0005524">
    <property type="term" value="F:ATP binding"/>
    <property type="evidence" value="ECO:0007669"/>
    <property type="project" value="UniProtKB-KW"/>
</dbReference>
<keyword evidence="3 6" id="KW-0067">ATP-binding</keyword>
<comment type="caution">
    <text evidence="7">The sequence shown here is derived from an EMBL/GenBank/DDBJ whole genome shotgun (WGS) entry which is preliminary data.</text>
</comment>
<dbReference type="GeneID" id="97030693"/>
<dbReference type="HAMAP" id="MF_02207">
    <property type="entry name" value="MreB"/>
    <property type="match status" value="1"/>
</dbReference>
<dbReference type="AlphaFoldDB" id="A0A4R9BZP6"/>
<dbReference type="GO" id="GO:0000902">
    <property type="term" value="P:cell morphogenesis"/>
    <property type="evidence" value="ECO:0007669"/>
    <property type="project" value="InterPro"/>
</dbReference>
<dbReference type="SUPFAM" id="SSF53067">
    <property type="entry name" value="Actin-like ATPase domain"/>
    <property type="match status" value="2"/>
</dbReference>
<dbReference type="InterPro" id="IPR004753">
    <property type="entry name" value="MreB"/>
</dbReference>
<accession>A0A4R9BZP6</accession>
<evidence type="ECO:0000256" key="2">
    <source>
        <dbReference type="ARBA" id="ARBA00022741"/>
    </source>
</evidence>
<dbReference type="NCBIfam" id="NF010539">
    <property type="entry name" value="PRK13927.1"/>
    <property type="match status" value="1"/>
</dbReference>
<dbReference type="PRINTS" id="PR01652">
    <property type="entry name" value="SHAPEPROTEIN"/>
</dbReference>
<protein>
    <recommendedName>
        <fullName evidence="6">Cell shape-determining protein MreB</fullName>
    </recommendedName>
</protein>
<sequence length="337" mass="36580">MSLLNIFGANLAIDLGTANTLVYKEKEGIIINEASAVAFDTRTAEVVAIGNAAYDMYGKSPENVMILRPLENGKISNFEVTKILFKYCIDKAIEGFTLFQPKVVITAPSGISDIELRALEDACTYSGARDVYIVESTLASAIGSDIDISKKEGRLIVDFGAGSTEISIISMNGIVISKNIKYGGDYVDQEIIDYIYDKHSLIIGKTTAKEAKESIGAIGDITTFSEKEISGRDVMTGMPLSIIINSSDIIEAINDTYKSILDGIRYVLEKNPPELSKDILKNGIFITGGGSRLKNLDIYLEKELGLKLVKSKNPFSDAINGAGTIVTNLEEYKKIGK</sequence>
<dbReference type="Gene3D" id="3.30.420.40">
    <property type="match status" value="3"/>
</dbReference>